<evidence type="ECO:0000256" key="5">
    <source>
        <dbReference type="ARBA" id="ARBA00023145"/>
    </source>
</evidence>
<comment type="caution">
    <text evidence="10">The sequence shown here is derived from an EMBL/GenBank/DDBJ whole genome shotgun (WGS) entry which is preliminary data.</text>
</comment>
<dbReference type="PROSITE" id="PS00139">
    <property type="entry name" value="THIOL_PROTEASE_CYS"/>
    <property type="match status" value="1"/>
</dbReference>
<keyword evidence="2" id="KW-0645">Protease</keyword>
<dbReference type="InterPro" id="IPR000668">
    <property type="entry name" value="Peptidase_C1A_C"/>
</dbReference>
<dbReference type="Gene3D" id="1.10.287.2250">
    <property type="match status" value="1"/>
</dbReference>
<name>A0ABD2PK00_9PLAT</name>
<keyword evidence="5" id="KW-0865">Zymogen</keyword>
<dbReference type="InterPro" id="IPR013128">
    <property type="entry name" value="Peptidase_C1A"/>
</dbReference>
<keyword evidence="6" id="KW-1015">Disulfide bond</keyword>
<dbReference type="Pfam" id="PF08246">
    <property type="entry name" value="Inhibitor_I29"/>
    <property type="match status" value="1"/>
</dbReference>
<reference evidence="10 11" key="1">
    <citation type="submission" date="2024-11" db="EMBL/GenBank/DDBJ databases">
        <title>Adaptive evolution of stress response genes in parasites aligns with host niche diversity.</title>
        <authorList>
            <person name="Hahn C."/>
            <person name="Resl P."/>
        </authorList>
    </citation>
    <scope>NUCLEOTIDE SEQUENCE [LARGE SCALE GENOMIC DNA]</scope>
    <source>
        <strain evidence="10">EGGRZ-B1_66</strain>
        <tissue evidence="10">Body</tissue>
    </source>
</reference>
<evidence type="ECO:0000256" key="7">
    <source>
        <dbReference type="SAM" id="SignalP"/>
    </source>
</evidence>
<feature type="chain" id="PRO_5044826217" description="Cathepsin L" evidence="7">
    <location>
        <begin position="19"/>
        <end position="258"/>
    </location>
</feature>
<dbReference type="InterPro" id="IPR013201">
    <property type="entry name" value="Prot_inhib_I29"/>
</dbReference>
<evidence type="ECO:0000256" key="1">
    <source>
        <dbReference type="ARBA" id="ARBA00008455"/>
    </source>
</evidence>
<dbReference type="InterPro" id="IPR000169">
    <property type="entry name" value="Pept_cys_AS"/>
</dbReference>
<dbReference type="SMART" id="SM00848">
    <property type="entry name" value="Inhibitor_I29"/>
    <property type="match status" value="1"/>
</dbReference>
<dbReference type="PANTHER" id="PTHR12411">
    <property type="entry name" value="CYSTEINE PROTEASE FAMILY C1-RELATED"/>
    <property type="match status" value="1"/>
</dbReference>
<sequence>MKLTIVLFAISCAVSCLAMKDVAMQAEWEQFKSQHGKTYENQAEERMRQKLWLDNKAMVEQHNKLYEAGKVTYYLAQNRLSDMTEEERKRLRNFHPSQKPAAENIYVPSGKTVPSSFDWRTKGAVNPIKNQNNCGSCWAFSTITSIETQYFLATKNLKSFAEQQLVDCVEGTSCETGGSMSLGYQYLEKHGLEAEASYPYKGEDGDCKYDASKTAMKGVTSYTDLPAGNEDALKDAVANVGVIAIAINASRNDFQFYA</sequence>
<evidence type="ECO:0000313" key="10">
    <source>
        <dbReference type="EMBL" id="KAL3307805.1"/>
    </source>
</evidence>
<dbReference type="InterPro" id="IPR038765">
    <property type="entry name" value="Papain-like_cys_pep_sf"/>
</dbReference>
<proteinExistence type="inferred from homology"/>
<keyword evidence="4" id="KW-0788">Thiol protease</keyword>
<dbReference type="CDD" id="cd02248">
    <property type="entry name" value="Peptidase_C1A"/>
    <property type="match status" value="1"/>
</dbReference>
<evidence type="ECO:0000256" key="4">
    <source>
        <dbReference type="ARBA" id="ARBA00022807"/>
    </source>
</evidence>
<dbReference type="Gene3D" id="3.90.70.10">
    <property type="entry name" value="Cysteine proteinases"/>
    <property type="match status" value="1"/>
</dbReference>
<evidence type="ECO:0000256" key="3">
    <source>
        <dbReference type="ARBA" id="ARBA00022801"/>
    </source>
</evidence>
<keyword evidence="11" id="KW-1185">Reference proteome</keyword>
<dbReference type="Pfam" id="PF00112">
    <property type="entry name" value="Peptidase_C1"/>
    <property type="match status" value="1"/>
</dbReference>
<keyword evidence="7" id="KW-0732">Signal</keyword>
<evidence type="ECO:0000256" key="6">
    <source>
        <dbReference type="ARBA" id="ARBA00023157"/>
    </source>
</evidence>
<keyword evidence="3" id="KW-0378">Hydrolase</keyword>
<dbReference type="Proteomes" id="UP001626550">
    <property type="component" value="Unassembled WGS sequence"/>
</dbReference>
<dbReference type="SUPFAM" id="SSF54001">
    <property type="entry name" value="Cysteine proteinases"/>
    <property type="match status" value="1"/>
</dbReference>
<dbReference type="GO" id="GO:0006508">
    <property type="term" value="P:proteolysis"/>
    <property type="evidence" value="ECO:0007669"/>
    <property type="project" value="UniProtKB-KW"/>
</dbReference>
<dbReference type="SMART" id="SM00645">
    <property type="entry name" value="Pept_C1"/>
    <property type="match status" value="1"/>
</dbReference>
<feature type="signal peptide" evidence="7">
    <location>
        <begin position="1"/>
        <end position="18"/>
    </location>
</feature>
<accession>A0ABD2PK00</accession>
<feature type="domain" description="Peptidase C1A papain C-terminal" evidence="8">
    <location>
        <begin position="113"/>
        <end position="258"/>
    </location>
</feature>
<dbReference type="GO" id="GO:0008234">
    <property type="term" value="F:cysteine-type peptidase activity"/>
    <property type="evidence" value="ECO:0007669"/>
    <property type="project" value="UniProtKB-KW"/>
</dbReference>
<dbReference type="EMBL" id="JBJKFK010006453">
    <property type="protein sequence ID" value="KAL3307805.1"/>
    <property type="molecule type" value="Genomic_DNA"/>
</dbReference>
<organism evidence="10 11">
    <name type="scientific">Cichlidogyrus casuarinus</name>
    <dbReference type="NCBI Taxonomy" id="1844966"/>
    <lineage>
        <taxon>Eukaryota</taxon>
        <taxon>Metazoa</taxon>
        <taxon>Spiralia</taxon>
        <taxon>Lophotrochozoa</taxon>
        <taxon>Platyhelminthes</taxon>
        <taxon>Monogenea</taxon>
        <taxon>Monopisthocotylea</taxon>
        <taxon>Dactylogyridea</taxon>
        <taxon>Ancyrocephalidae</taxon>
        <taxon>Cichlidogyrus</taxon>
    </lineage>
</organism>
<comment type="similarity">
    <text evidence="1">Belongs to the peptidase C1 family.</text>
</comment>
<evidence type="ECO:0000313" key="11">
    <source>
        <dbReference type="Proteomes" id="UP001626550"/>
    </source>
</evidence>
<gene>
    <name evidence="10" type="ORF">Ciccas_013671</name>
</gene>
<evidence type="ECO:0000256" key="2">
    <source>
        <dbReference type="ARBA" id="ARBA00022670"/>
    </source>
</evidence>
<dbReference type="InterPro" id="IPR039417">
    <property type="entry name" value="Peptidase_C1A_papain-like"/>
</dbReference>
<evidence type="ECO:0008006" key="12">
    <source>
        <dbReference type="Google" id="ProtNLM"/>
    </source>
</evidence>
<evidence type="ECO:0000259" key="8">
    <source>
        <dbReference type="SMART" id="SM00645"/>
    </source>
</evidence>
<evidence type="ECO:0000259" key="9">
    <source>
        <dbReference type="SMART" id="SM00848"/>
    </source>
</evidence>
<protein>
    <recommendedName>
        <fullName evidence="12">Cathepsin L</fullName>
    </recommendedName>
</protein>
<dbReference type="AlphaFoldDB" id="A0ABD2PK00"/>
<feature type="domain" description="Cathepsin propeptide inhibitor" evidence="9">
    <location>
        <begin position="28"/>
        <end position="88"/>
    </location>
</feature>